<evidence type="ECO:0000259" key="1">
    <source>
        <dbReference type="SMART" id="SM00760"/>
    </source>
</evidence>
<sequence>MYLARELTQDSLPQIGRTFGGKDHTTVMHSTEKIEKKIAEDEQLQRQVEEIREKLSD</sequence>
<dbReference type="GO" id="GO:0006270">
    <property type="term" value="P:DNA replication initiation"/>
    <property type="evidence" value="ECO:0007669"/>
    <property type="project" value="InterPro"/>
</dbReference>
<dbReference type="SMART" id="SM00760">
    <property type="entry name" value="Bac_DnaA_C"/>
    <property type="match status" value="1"/>
</dbReference>
<reference evidence="2 3" key="1">
    <citation type="submission" date="2018-06" db="EMBL/GenBank/DDBJ databases">
        <authorList>
            <consortium name="Pathogen Informatics"/>
            <person name="Doyle S."/>
        </authorList>
    </citation>
    <scope>NUCLEOTIDE SEQUENCE [LARGE SCALE GENOMIC DNA]</scope>
    <source>
        <strain evidence="2 3">NCTC13645</strain>
    </source>
</reference>
<dbReference type="Gene3D" id="1.10.1750.10">
    <property type="match status" value="1"/>
</dbReference>
<evidence type="ECO:0000313" key="2">
    <source>
        <dbReference type="EMBL" id="SUP52315.1"/>
    </source>
</evidence>
<dbReference type="EMBL" id="UHIV01000001">
    <property type="protein sequence ID" value="SUP52315.1"/>
    <property type="molecule type" value="Genomic_DNA"/>
</dbReference>
<dbReference type="PANTHER" id="PTHR30050:SF2">
    <property type="entry name" value="CHROMOSOMAL REPLICATION INITIATOR PROTEIN DNAA"/>
    <property type="match status" value="1"/>
</dbReference>
<dbReference type="Proteomes" id="UP000254621">
    <property type="component" value="Unassembled WGS sequence"/>
</dbReference>
<dbReference type="GO" id="GO:0003688">
    <property type="term" value="F:DNA replication origin binding"/>
    <property type="evidence" value="ECO:0007669"/>
    <property type="project" value="InterPro"/>
</dbReference>
<dbReference type="GO" id="GO:0005886">
    <property type="term" value="C:plasma membrane"/>
    <property type="evidence" value="ECO:0007669"/>
    <property type="project" value="TreeGrafter"/>
</dbReference>
<accession>A0A380NXC5</accession>
<protein>
    <submittedName>
        <fullName evidence="2">Chromosomal replication initiator protein DnaA</fullName>
    </submittedName>
</protein>
<dbReference type="InterPro" id="IPR018312">
    <property type="entry name" value="Chromosome_initiator_DnaA_CS"/>
</dbReference>
<dbReference type="PROSITE" id="PS01008">
    <property type="entry name" value="DNAA"/>
    <property type="match status" value="1"/>
</dbReference>
<dbReference type="GO" id="GO:0005524">
    <property type="term" value="F:ATP binding"/>
    <property type="evidence" value="ECO:0007669"/>
    <property type="project" value="InterPro"/>
</dbReference>
<dbReference type="GO" id="GO:0006275">
    <property type="term" value="P:regulation of DNA replication"/>
    <property type="evidence" value="ECO:0007669"/>
    <property type="project" value="InterPro"/>
</dbReference>
<organism evidence="2 3">
    <name type="scientific">Weissella viridescens</name>
    <name type="common">Lactobacillus viridescens</name>
    <dbReference type="NCBI Taxonomy" id="1629"/>
    <lineage>
        <taxon>Bacteria</taxon>
        <taxon>Bacillati</taxon>
        <taxon>Bacillota</taxon>
        <taxon>Bacilli</taxon>
        <taxon>Lactobacillales</taxon>
        <taxon>Lactobacillaceae</taxon>
        <taxon>Weissella</taxon>
    </lineage>
</organism>
<dbReference type="InterPro" id="IPR013159">
    <property type="entry name" value="DnaA_C"/>
</dbReference>
<feature type="domain" description="Chromosomal replication initiator DnaA C-terminal" evidence="1">
    <location>
        <begin position="1"/>
        <end position="34"/>
    </location>
</feature>
<dbReference type="InterPro" id="IPR010921">
    <property type="entry name" value="Trp_repressor/repl_initiator"/>
</dbReference>
<proteinExistence type="predicted"/>
<dbReference type="AlphaFoldDB" id="A0A380NXC5"/>
<evidence type="ECO:0000313" key="3">
    <source>
        <dbReference type="Proteomes" id="UP000254621"/>
    </source>
</evidence>
<name>A0A380NXC5_WEIVI</name>
<dbReference type="PANTHER" id="PTHR30050">
    <property type="entry name" value="CHROMOSOMAL REPLICATION INITIATOR PROTEIN DNAA"/>
    <property type="match status" value="1"/>
</dbReference>
<gene>
    <name evidence="2" type="primary">dnaA_1</name>
    <name evidence="2" type="ORF">NCTC13645_00199</name>
</gene>
<dbReference type="Pfam" id="PF08299">
    <property type="entry name" value="Bac_DnaA_C"/>
    <property type="match status" value="1"/>
</dbReference>
<dbReference type="SUPFAM" id="SSF48295">
    <property type="entry name" value="TrpR-like"/>
    <property type="match status" value="1"/>
</dbReference>
<dbReference type="CDD" id="cd06571">
    <property type="entry name" value="Bac_DnaA_C"/>
    <property type="match status" value="1"/>
</dbReference>